<evidence type="ECO:0000256" key="1">
    <source>
        <dbReference type="SAM" id="MobiDB-lite"/>
    </source>
</evidence>
<name>A0A3L6GCS6_MAIZE</name>
<dbReference type="EMBL" id="NCVQ01000002">
    <property type="protein sequence ID" value="PWZ46200.1"/>
    <property type="molecule type" value="Genomic_DNA"/>
</dbReference>
<accession>A0A3L6GCS6</accession>
<feature type="non-terminal residue" evidence="2">
    <location>
        <position position="1"/>
    </location>
</feature>
<sequence length="84" mass="8169">RPSAPTPGPARRPAAPRPRPRPPAPGAPAAPSCRLGTASSSPGFGSVPLPHSPALLARGPGGLGANQLLDEKPSGGDGRELVGG</sequence>
<evidence type="ECO:0000313" key="3">
    <source>
        <dbReference type="Proteomes" id="UP000251960"/>
    </source>
</evidence>
<evidence type="ECO:0000313" key="2">
    <source>
        <dbReference type="EMBL" id="PWZ46200.1"/>
    </source>
</evidence>
<proteinExistence type="predicted"/>
<gene>
    <name evidence="2" type="ORF">Zm00014a_017335</name>
</gene>
<organism evidence="2 3">
    <name type="scientific">Zea mays</name>
    <name type="common">Maize</name>
    <dbReference type="NCBI Taxonomy" id="4577"/>
    <lineage>
        <taxon>Eukaryota</taxon>
        <taxon>Viridiplantae</taxon>
        <taxon>Streptophyta</taxon>
        <taxon>Embryophyta</taxon>
        <taxon>Tracheophyta</taxon>
        <taxon>Spermatophyta</taxon>
        <taxon>Magnoliopsida</taxon>
        <taxon>Liliopsida</taxon>
        <taxon>Poales</taxon>
        <taxon>Poaceae</taxon>
        <taxon>PACMAD clade</taxon>
        <taxon>Panicoideae</taxon>
        <taxon>Andropogonodae</taxon>
        <taxon>Andropogoneae</taxon>
        <taxon>Tripsacinae</taxon>
        <taxon>Zea</taxon>
    </lineage>
</organism>
<reference evidence="2 3" key="1">
    <citation type="journal article" date="2018" name="Nat. Genet.">
        <title>Extensive intraspecific gene order and gene structural variations between Mo17 and other maize genomes.</title>
        <authorList>
            <person name="Sun S."/>
            <person name="Zhou Y."/>
            <person name="Chen J."/>
            <person name="Shi J."/>
            <person name="Zhao H."/>
            <person name="Zhao H."/>
            <person name="Song W."/>
            <person name="Zhang M."/>
            <person name="Cui Y."/>
            <person name="Dong X."/>
            <person name="Liu H."/>
            <person name="Ma X."/>
            <person name="Jiao Y."/>
            <person name="Wang B."/>
            <person name="Wei X."/>
            <person name="Stein J.C."/>
            <person name="Glaubitz J.C."/>
            <person name="Lu F."/>
            <person name="Yu G."/>
            <person name="Liang C."/>
            <person name="Fengler K."/>
            <person name="Li B."/>
            <person name="Rafalski A."/>
            <person name="Schnable P.S."/>
            <person name="Ware D.H."/>
            <person name="Buckler E.S."/>
            <person name="Lai J."/>
        </authorList>
    </citation>
    <scope>NUCLEOTIDE SEQUENCE [LARGE SCALE GENOMIC DNA]</scope>
    <source>
        <strain evidence="3">cv. Missouri 17</strain>
        <tissue evidence="2">Seedling</tissue>
    </source>
</reference>
<dbReference type="AlphaFoldDB" id="A0A3L6GCS6"/>
<protein>
    <submittedName>
        <fullName evidence="2">Uncharacterized protein</fullName>
    </submittedName>
</protein>
<feature type="compositionally biased region" description="Pro residues" evidence="1">
    <location>
        <begin position="1"/>
        <end position="28"/>
    </location>
</feature>
<feature type="compositionally biased region" description="Basic and acidic residues" evidence="1">
    <location>
        <begin position="69"/>
        <end position="84"/>
    </location>
</feature>
<dbReference type="Proteomes" id="UP000251960">
    <property type="component" value="Chromosome 10"/>
</dbReference>
<feature type="region of interest" description="Disordered" evidence="1">
    <location>
        <begin position="1"/>
        <end position="84"/>
    </location>
</feature>
<comment type="caution">
    <text evidence="2">The sequence shown here is derived from an EMBL/GenBank/DDBJ whole genome shotgun (WGS) entry which is preliminary data.</text>
</comment>